<proteinExistence type="predicted"/>
<sequence>MLKTVSQRSLTVLTKTLRSLEFLKSWGQILKFKSVQSRLKRPVFLGPDRTNPTLAIYFQV</sequence>
<protein>
    <submittedName>
        <fullName evidence="1">Uncharacterized protein</fullName>
    </submittedName>
</protein>
<dbReference type="AlphaFoldDB" id="U9TB57"/>
<name>U9TB57_RHIID</name>
<organism evidence="1">
    <name type="scientific">Rhizophagus irregularis (strain DAOM 181602 / DAOM 197198 / MUCL 43194)</name>
    <name type="common">Arbuscular mycorrhizal fungus</name>
    <name type="synonym">Glomus intraradices</name>
    <dbReference type="NCBI Taxonomy" id="747089"/>
    <lineage>
        <taxon>Eukaryota</taxon>
        <taxon>Fungi</taxon>
        <taxon>Fungi incertae sedis</taxon>
        <taxon>Mucoromycota</taxon>
        <taxon>Glomeromycotina</taxon>
        <taxon>Glomeromycetes</taxon>
        <taxon>Glomerales</taxon>
        <taxon>Glomeraceae</taxon>
        <taxon>Rhizophagus</taxon>
    </lineage>
</organism>
<gene>
    <name evidence="1" type="ORF">GLOINDRAFT_35584</name>
</gene>
<evidence type="ECO:0000313" key="1">
    <source>
        <dbReference type="EMBL" id="ESA05390.1"/>
    </source>
</evidence>
<dbReference type="EMBL" id="KI293078">
    <property type="protein sequence ID" value="ESA05390.1"/>
    <property type="molecule type" value="Genomic_DNA"/>
</dbReference>
<reference evidence="1" key="1">
    <citation type="submission" date="2013-07" db="EMBL/GenBank/DDBJ databases">
        <title>The genome of an arbuscular mycorrhizal fungus provides insights into the evolution of the oldest plant symbiosis.</title>
        <authorList>
            <consortium name="DOE Joint Genome Institute"/>
            <person name="Tisserant E."/>
            <person name="Malbreil M."/>
            <person name="Kuo A."/>
            <person name="Kohler A."/>
            <person name="Symeonidi A."/>
            <person name="Balestrini R."/>
            <person name="Charron P."/>
            <person name="Duensing N."/>
            <person name="Frei-dit-Frey N."/>
            <person name="Gianinazzi-Pearson V."/>
            <person name="Gilbert B."/>
            <person name="Handa Y."/>
            <person name="Hijri M."/>
            <person name="Kaul R."/>
            <person name="Kawaguchi M."/>
            <person name="Krajinski F."/>
            <person name="Lammers P."/>
            <person name="Lapierre D."/>
            <person name="Masclaux F.G."/>
            <person name="Murat C."/>
            <person name="Morin E."/>
            <person name="Ndikumana S."/>
            <person name="Pagni M."/>
            <person name="Petitpierre D."/>
            <person name="Requena N."/>
            <person name="Rosikiewicz P."/>
            <person name="Riley R."/>
            <person name="Saito K."/>
            <person name="San Clemente H."/>
            <person name="Shapiro H."/>
            <person name="van Tuinen D."/>
            <person name="Becard G."/>
            <person name="Bonfante P."/>
            <person name="Paszkowski U."/>
            <person name="Shachar-Hill Y."/>
            <person name="Young J.P."/>
            <person name="Sanders I.R."/>
            <person name="Henrissat B."/>
            <person name="Rensing S.A."/>
            <person name="Grigoriev I.V."/>
            <person name="Corradi N."/>
            <person name="Roux C."/>
            <person name="Martin F."/>
        </authorList>
    </citation>
    <scope>NUCLEOTIDE SEQUENCE</scope>
    <source>
        <strain evidence="1">DAOM 197198</strain>
    </source>
</reference>
<accession>U9TB57</accession>
<dbReference type="HOGENOM" id="CLU_2942953_0_0_1"/>